<reference evidence="1 2" key="1">
    <citation type="submission" date="2021-08" db="EMBL/GenBank/DDBJ databases">
        <title>Comparative Genomics Analysis of the Genus Qipengyuania Reveals Extensive Genetic Diversity and Metabolic Versatility, Including the Description of Fifteen Novel Species.</title>
        <authorList>
            <person name="Liu Y."/>
        </authorList>
    </citation>
    <scope>NUCLEOTIDE SEQUENCE [LARGE SCALE GENOMIC DNA]</scope>
    <source>
        <strain evidence="1 2">1NDH17</strain>
    </source>
</reference>
<gene>
    <name evidence="1" type="ORF">K3152_08910</name>
</gene>
<comment type="caution">
    <text evidence="1">The sequence shown here is derived from an EMBL/GenBank/DDBJ whole genome shotgun (WGS) entry which is preliminary data.</text>
</comment>
<sequence length="233" mass="26124">MRFKTPRFHSPIPCCEKYRELYMTIFKAFAPQAARLTNCRAMLGAPLHAIAACALLALPTSAGSASEAADCNQRHHENAAAGPAHEFLEKYVEWAKGVDREGLERGTRLDATQLQLAKDVGIKHPERVRLVWVDAVPFPMEDKFMRTIGESIGFVGPGIINNAQAFGYAIWVRKGFDLDRPNLAHEFVHVRQIEESGDFGGFVSRYMQQLQGFGHDEMPIELEAYEANRTFAE</sequence>
<organism evidence="1 2">
    <name type="scientific">Qipengyuania polymorpha</name>
    <dbReference type="NCBI Taxonomy" id="2867234"/>
    <lineage>
        <taxon>Bacteria</taxon>
        <taxon>Pseudomonadati</taxon>
        <taxon>Pseudomonadota</taxon>
        <taxon>Alphaproteobacteria</taxon>
        <taxon>Sphingomonadales</taxon>
        <taxon>Erythrobacteraceae</taxon>
        <taxon>Qipengyuania</taxon>
    </lineage>
</organism>
<protein>
    <recommendedName>
        <fullName evidence="3">DUF4157 domain-containing protein</fullName>
    </recommendedName>
</protein>
<name>A0ABS7J4K8_9SPHN</name>
<evidence type="ECO:0008006" key="3">
    <source>
        <dbReference type="Google" id="ProtNLM"/>
    </source>
</evidence>
<evidence type="ECO:0000313" key="2">
    <source>
        <dbReference type="Proteomes" id="UP000783253"/>
    </source>
</evidence>
<accession>A0ABS7J4K8</accession>
<dbReference type="EMBL" id="JAIGNK010000003">
    <property type="protein sequence ID" value="MBX7458363.1"/>
    <property type="molecule type" value="Genomic_DNA"/>
</dbReference>
<dbReference type="RefSeq" id="WP_221573785.1">
    <property type="nucleotide sequence ID" value="NZ_JAIGNK010000003.1"/>
</dbReference>
<keyword evidence="2" id="KW-1185">Reference proteome</keyword>
<proteinExistence type="predicted"/>
<dbReference type="Proteomes" id="UP000783253">
    <property type="component" value="Unassembled WGS sequence"/>
</dbReference>
<evidence type="ECO:0000313" key="1">
    <source>
        <dbReference type="EMBL" id="MBX7458363.1"/>
    </source>
</evidence>